<dbReference type="GO" id="GO:0003700">
    <property type="term" value="F:DNA-binding transcription factor activity"/>
    <property type="evidence" value="ECO:0007669"/>
    <property type="project" value="InterPro"/>
</dbReference>
<keyword evidence="4" id="KW-1185">Reference proteome</keyword>
<accession>A0A5N5ZZF0</accession>
<feature type="region of interest" description="Disordered" evidence="1">
    <location>
        <begin position="1"/>
        <end position="22"/>
    </location>
</feature>
<comment type="caution">
    <text evidence="3">The sequence shown here is derived from an EMBL/GenBank/DDBJ whole genome shotgun (WGS) entry which is preliminary data.</text>
</comment>
<dbReference type="PROSITE" id="PS50995">
    <property type="entry name" value="HTH_MARR_2"/>
    <property type="match status" value="1"/>
</dbReference>
<dbReference type="SMART" id="SM00347">
    <property type="entry name" value="HTH_MARR"/>
    <property type="match status" value="1"/>
</dbReference>
<dbReference type="EMBL" id="VDLY02000021">
    <property type="protein sequence ID" value="KAB8161193.1"/>
    <property type="molecule type" value="Genomic_DNA"/>
</dbReference>
<dbReference type="PANTHER" id="PTHR33164:SF57">
    <property type="entry name" value="MARR-FAMILY TRANSCRIPTIONAL REGULATOR"/>
    <property type="match status" value="1"/>
</dbReference>
<dbReference type="AlphaFoldDB" id="A0A5N5ZZF0"/>
<dbReference type="SUPFAM" id="SSF46785">
    <property type="entry name" value="Winged helix' DNA-binding domain"/>
    <property type="match status" value="1"/>
</dbReference>
<evidence type="ECO:0000313" key="4">
    <source>
        <dbReference type="Proteomes" id="UP000314251"/>
    </source>
</evidence>
<dbReference type="Pfam" id="PF12802">
    <property type="entry name" value="MarR_2"/>
    <property type="match status" value="1"/>
</dbReference>
<dbReference type="InterPro" id="IPR036390">
    <property type="entry name" value="WH_DNA-bd_sf"/>
</dbReference>
<proteinExistence type="predicted"/>
<dbReference type="InterPro" id="IPR039422">
    <property type="entry name" value="MarR/SlyA-like"/>
</dbReference>
<dbReference type="GO" id="GO:0006950">
    <property type="term" value="P:response to stress"/>
    <property type="evidence" value="ECO:0007669"/>
    <property type="project" value="TreeGrafter"/>
</dbReference>
<name>A0A5N5ZZF0_9ACTN</name>
<evidence type="ECO:0000256" key="1">
    <source>
        <dbReference type="SAM" id="MobiDB-lite"/>
    </source>
</evidence>
<evidence type="ECO:0000313" key="3">
    <source>
        <dbReference type="EMBL" id="KAB8161193.1"/>
    </source>
</evidence>
<dbReference type="Gene3D" id="1.10.10.10">
    <property type="entry name" value="Winged helix-like DNA-binding domain superfamily/Winged helix DNA-binding domain"/>
    <property type="match status" value="1"/>
</dbReference>
<sequence length="186" mass="19789">MTSDREPAERDPAERAGTGGAERELAAIEGALVALARSRSRRALAALARRRNALPGRQPELPNAVFELLDAVAAATERGERPTVGELATVLGVDQPRASRLVGRAVTAGVLRRVVDRHDARRSPVALTARGRRALEGVSAFRRRVVGEATAGWSAADRRALARLLPRLVRDMAAVTAADPAERADG</sequence>
<dbReference type="InterPro" id="IPR000835">
    <property type="entry name" value="HTH_MarR-typ"/>
</dbReference>
<dbReference type="PRINTS" id="PR00598">
    <property type="entry name" value="HTHMARR"/>
</dbReference>
<dbReference type="Proteomes" id="UP000314251">
    <property type="component" value="Unassembled WGS sequence"/>
</dbReference>
<organism evidence="3 4">
    <name type="scientific">Streptomyces mimosae</name>
    <dbReference type="NCBI Taxonomy" id="2586635"/>
    <lineage>
        <taxon>Bacteria</taxon>
        <taxon>Bacillati</taxon>
        <taxon>Actinomycetota</taxon>
        <taxon>Actinomycetes</taxon>
        <taxon>Kitasatosporales</taxon>
        <taxon>Streptomycetaceae</taxon>
        <taxon>Streptomyces</taxon>
    </lineage>
</organism>
<gene>
    <name evidence="3" type="ORF">FH607_026500</name>
</gene>
<dbReference type="PANTHER" id="PTHR33164">
    <property type="entry name" value="TRANSCRIPTIONAL REGULATOR, MARR FAMILY"/>
    <property type="match status" value="1"/>
</dbReference>
<dbReference type="OrthoDB" id="7774677at2"/>
<evidence type="ECO:0000259" key="2">
    <source>
        <dbReference type="PROSITE" id="PS50995"/>
    </source>
</evidence>
<dbReference type="RefSeq" id="WP_139673737.1">
    <property type="nucleotide sequence ID" value="NZ_VDLY02000021.1"/>
</dbReference>
<reference evidence="3" key="1">
    <citation type="submission" date="2019-10" db="EMBL/GenBank/DDBJ databases">
        <title>Nonomuraea sp. nov., isolated from Phyllanthus amarus.</title>
        <authorList>
            <person name="Klykleung N."/>
            <person name="Tanasupawat S."/>
        </authorList>
    </citation>
    <scope>NUCLEOTIDE SEQUENCE [LARGE SCALE GENOMIC DNA]</scope>
    <source>
        <strain evidence="3">3MP-10</strain>
    </source>
</reference>
<dbReference type="InterPro" id="IPR036388">
    <property type="entry name" value="WH-like_DNA-bd_sf"/>
</dbReference>
<feature type="compositionally biased region" description="Basic and acidic residues" evidence="1">
    <location>
        <begin position="1"/>
        <end position="14"/>
    </location>
</feature>
<feature type="domain" description="HTH marR-type" evidence="2">
    <location>
        <begin position="37"/>
        <end position="170"/>
    </location>
</feature>
<protein>
    <submittedName>
        <fullName evidence="3">MarR family transcriptional regulator</fullName>
    </submittedName>
</protein>